<protein>
    <submittedName>
        <fullName evidence="1">Uncharacterized protein</fullName>
    </submittedName>
</protein>
<gene>
    <name evidence="1" type="ORF">LCGC14_1957110</name>
</gene>
<organism evidence="1">
    <name type="scientific">marine sediment metagenome</name>
    <dbReference type="NCBI Taxonomy" id="412755"/>
    <lineage>
        <taxon>unclassified sequences</taxon>
        <taxon>metagenomes</taxon>
        <taxon>ecological metagenomes</taxon>
    </lineage>
</organism>
<evidence type="ECO:0000313" key="1">
    <source>
        <dbReference type="EMBL" id="KKL85202.1"/>
    </source>
</evidence>
<accession>A0A0F9ICT0</accession>
<name>A0A0F9ICT0_9ZZZZ</name>
<sequence length="46" mass="5700">MVSNDREERARVRSRIGKLILEFCCEDRTFHMEDLRRFVEERVESR</sequence>
<comment type="caution">
    <text evidence="1">The sequence shown here is derived from an EMBL/GenBank/DDBJ whole genome shotgun (WGS) entry which is preliminary data.</text>
</comment>
<dbReference type="AlphaFoldDB" id="A0A0F9ICT0"/>
<proteinExistence type="predicted"/>
<dbReference type="EMBL" id="LAZR01021474">
    <property type="protein sequence ID" value="KKL85202.1"/>
    <property type="molecule type" value="Genomic_DNA"/>
</dbReference>
<reference evidence="1" key="1">
    <citation type="journal article" date="2015" name="Nature">
        <title>Complex archaea that bridge the gap between prokaryotes and eukaryotes.</title>
        <authorList>
            <person name="Spang A."/>
            <person name="Saw J.H."/>
            <person name="Jorgensen S.L."/>
            <person name="Zaremba-Niedzwiedzka K."/>
            <person name="Martijn J."/>
            <person name="Lind A.E."/>
            <person name="van Eijk R."/>
            <person name="Schleper C."/>
            <person name="Guy L."/>
            <person name="Ettema T.J."/>
        </authorList>
    </citation>
    <scope>NUCLEOTIDE SEQUENCE</scope>
</reference>